<feature type="region of interest" description="Disordered" evidence="5">
    <location>
        <begin position="137"/>
        <end position="156"/>
    </location>
</feature>
<dbReference type="InterPro" id="IPR003689">
    <property type="entry name" value="ZIP"/>
</dbReference>
<dbReference type="Pfam" id="PF02535">
    <property type="entry name" value="Zip"/>
    <property type="match status" value="1"/>
</dbReference>
<dbReference type="RefSeq" id="XP_028485029.1">
    <property type="nucleotide sequence ID" value="XM_028628499.1"/>
</dbReference>
<feature type="region of interest" description="Disordered" evidence="5">
    <location>
        <begin position="297"/>
        <end position="319"/>
    </location>
</feature>
<feature type="transmembrane region" description="Helical" evidence="6">
    <location>
        <begin position="381"/>
        <end position="401"/>
    </location>
</feature>
<proteinExistence type="predicted"/>
<evidence type="ECO:0000256" key="5">
    <source>
        <dbReference type="SAM" id="MobiDB-lite"/>
    </source>
</evidence>
<keyword evidence="2 6" id="KW-0812">Transmembrane</keyword>
<organism evidence="8 9">
    <name type="scientific">Byssochlamys spectabilis</name>
    <name type="common">Paecilomyces variotii</name>
    <dbReference type="NCBI Taxonomy" id="264951"/>
    <lineage>
        <taxon>Eukaryota</taxon>
        <taxon>Fungi</taxon>
        <taxon>Dikarya</taxon>
        <taxon>Ascomycota</taxon>
        <taxon>Pezizomycotina</taxon>
        <taxon>Eurotiomycetes</taxon>
        <taxon>Eurotiomycetidae</taxon>
        <taxon>Eurotiales</taxon>
        <taxon>Thermoascaceae</taxon>
        <taxon>Paecilomyces</taxon>
    </lineage>
</organism>
<evidence type="ECO:0000256" key="3">
    <source>
        <dbReference type="ARBA" id="ARBA00022989"/>
    </source>
</evidence>
<dbReference type="VEuPathDB" id="FungiDB:C8Q69DRAFT_432041"/>
<protein>
    <submittedName>
        <fullName evidence="8">ZIP zinc transporter</fullName>
    </submittedName>
</protein>
<feature type="transmembrane region" description="Helical" evidence="6">
    <location>
        <begin position="267"/>
        <end position="287"/>
    </location>
</feature>
<keyword evidence="4 6" id="KW-0472">Membrane</keyword>
<reference evidence="8 9" key="1">
    <citation type="journal article" date="2018" name="Front. Microbiol.">
        <title>Genomic and genetic insights into a cosmopolitan fungus, Paecilomyces variotii (Eurotiales).</title>
        <authorList>
            <person name="Urquhart A.S."/>
            <person name="Mondo S.J."/>
            <person name="Makela M.R."/>
            <person name="Hane J.K."/>
            <person name="Wiebenga A."/>
            <person name="He G."/>
            <person name="Mihaltcheva S."/>
            <person name="Pangilinan J."/>
            <person name="Lipzen A."/>
            <person name="Barry K."/>
            <person name="de Vries R.P."/>
            <person name="Grigoriev I.V."/>
            <person name="Idnurm A."/>
        </authorList>
    </citation>
    <scope>NUCLEOTIDE SEQUENCE [LARGE SCALE GENOMIC DNA]</scope>
    <source>
        <strain evidence="8 9">CBS 101075</strain>
    </source>
</reference>
<feature type="transmembrane region" description="Helical" evidence="6">
    <location>
        <begin position="486"/>
        <end position="505"/>
    </location>
</feature>
<evidence type="ECO:0000256" key="2">
    <source>
        <dbReference type="ARBA" id="ARBA00022692"/>
    </source>
</evidence>
<evidence type="ECO:0000313" key="8">
    <source>
        <dbReference type="EMBL" id="RWQ95384.1"/>
    </source>
</evidence>
<feature type="transmembrane region" description="Helical" evidence="6">
    <location>
        <begin position="236"/>
        <end position="255"/>
    </location>
</feature>
<feature type="transmembrane region" description="Helical" evidence="6">
    <location>
        <begin position="413"/>
        <end position="433"/>
    </location>
</feature>
<comment type="subcellular location">
    <subcellularLocation>
        <location evidence="1">Membrane</location>
        <topology evidence="1">Multi-pass membrane protein</topology>
    </subcellularLocation>
</comment>
<dbReference type="STRING" id="264951.A0A443HUF7"/>
<comment type="caution">
    <text evidence="8">The sequence shown here is derived from an EMBL/GenBank/DDBJ whole genome shotgun (WGS) entry which is preliminary data.</text>
</comment>
<feature type="transmembrane region" description="Helical" evidence="6">
    <location>
        <begin position="445"/>
        <end position="465"/>
    </location>
</feature>
<dbReference type="GeneID" id="39597776"/>
<evidence type="ECO:0000256" key="4">
    <source>
        <dbReference type="ARBA" id="ARBA00023136"/>
    </source>
</evidence>
<dbReference type="EMBL" id="RCNU01000005">
    <property type="protein sequence ID" value="RWQ95384.1"/>
    <property type="molecule type" value="Genomic_DNA"/>
</dbReference>
<evidence type="ECO:0000256" key="6">
    <source>
        <dbReference type="SAM" id="Phobius"/>
    </source>
</evidence>
<dbReference type="GO" id="GO:0005886">
    <property type="term" value="C:plasma membrane"/>
    <property type="evidence" value="ECO:0007669"/>
    <property type="project" value="TreeGrafter"/>
</dbReference>
<feature type="signal peptide" evidence="7">
    <location>
        <begin position="1"/>
        <end position="18"/>
    </location>
</feature>
<dbReference type="PANTHER" id="PTHR11040">
    <property type="entry name" value="ZINC/IRON TRANSPORTER"/>
    <property type="match status" value="1"/>
</dbReference>
<evidence type="ECO:0000256" key="7">
    <source>
        <dbReference type="SAM" id="SignalP"/>
    </source>
</evidence>
<gene>
    <name evidence="8" type="ORF">C8Q69DRAFT_432041</name>
</gene>
<keyword evidence="3 6" id="KW-1133">Transmembrane helix</keyword>
<feature type="transmembrane region" description="Helical" evidence="6">
    <location>
        <begin position="195"/>
        <end position="215"/>
    </location>
</feature>
<keyword evidence="7" id="KW-0732">Signal</keyword>
<evidence type="ECO:0000256" key="1">
    <source>
        <dbReference type="ARBA" id="ARBA00004141"/>
    </source>
</evidence>
<feature type="transmembrane region" description="Helical" evidence="6">
    <location>
        <begin position="351"/>
        <end position="375"/>
    </location>
</feature>
<name>A0A443HUF7_BYSSP</name>
<keyword evidence="9" id="KW-1185">Reference proteome</keyword>
<sequence>MALLSFLVVLVGLSLVATQTTYTGCHNHSNVEWCYGPDGEETPLATYTLPSSSSTVNLPVSVPASTTTTAQTASVTGCHNHGADIYCINGAGKEVLISLTATPTGELPAQYTDCHSHDTDMYCVSPAGEDVLVVDEGAASSGSSSSKDGEESSSSGQNCHFHAGVEHCVGAGESESESESSCEVSQRDYDVPLRIGSIFVVLVTSAIGIFAPVLFTKLSLKTFNTMVSVSIKQFGTGVIIATAFVHLYTHASLMFSNECLGELQYEATTSAIVIAGIFIAFLTEYIGHRVVSAQSTKAESTGPSGHTAETTLGNETLKAPPAVGSQSGQTLLQLGHHHGTSMDPTLPNSKLSVLIMEAGILFHSILIGLTLVVAGDSFYKTLLVVIVFHQFFEGMALGARIALLPGAIFPSKVIMGTAFALITPIGMAIGLGVLNSFNGNDASTLIALGTLDALSSGILIWNGVVDMWARDWIIEGGQLLSADIPTTLVGGLSLVAGLILMSVLGKWA</sequence>
<feature type="chain" id="PRO_5019274680" evidence="7">
    <location>
        <begin position="19"/>
        <end position="508"/>
    </location>
</feature>
<accession>A0A443HUF7</accession>
<dbReference type="Proteomes" id="UP000283841">
    <property type="component" value="Unassembled WGS sequence"/>
</dbReference>
<feature type="compositionally biased region" description="Polar residues" evidence="5">
    <location>
        <begin position="297"/>
        <end position="314"/>
    </location>
</feature>
<dbReference type="AlphaFoldDB" id="A0A443HUF7"/>
<evidence type="ECO:0000313" key="9">
    <source>
        <dbReference type="Proteomes" id="UP000283841"/>
    </source>
</evidence>
<dbReference type="GO" id="GO:0005385">
    <property type="term" value="F:zinc ion transmembrane transporter activity"/>
    <property type="evidence" value="ECO:0007669"/>
    <property type="project" value="TreeGrafter"/>
</dbReference>
<dbReference type="PANTHER" id="PTHR11040:SF44">
    <property type="entry name" value="PROTEIN ZNTC-RELATED"/>
    <property type="match status" value="1"/>
</dbReference>